<evidence type="ECO:0000256" key="1">
    <source>
        <dbReference type="ARBA" id="ARBA00006515"/>
    </source>
</evidence>
<dbReference type="InterPro" id="IPR005399">
    <property type="entry name" value="K_chnl_volt-dep_bsu_KCNAB-rel"/>
</dbReference>
<evidence type="ECO:0000256" key="2">
    <source>
        <dbReference type="ARBA" id="ARBA00022857"/>
    </source>
</evidence>
<evidence type="ECO:0000313" key="6">
    <source>
        <dbReference type="Proteomes" id="UP000319716"/>
    </source>
</evidence>
<evidence type="ECO:0000256" key="3">
    <source>
        <dbReference type="ARBA" id="ARBA00023002"/>
    </source>
</evidence>
<dbReference type="PANTHER" id="PTHR43150">
    <property type="entry name" value="HYPERKINETIC, ISOFORM M"/>
    <property type="match status" value="1"/>
</dbReference>
<evidence type="ECO:0000259" key="4">
    <source>
        <dbReference type="Pfam" id="PF00248"/>
    </source>
</evidence>
<dbReference type="PANTHER" id="PTHR43150:SF2">
    <property type="entry name" value="HYPERKINETIC, ISOFORM M"/>
    <property type="match status" value="1"/>
</dbReference>
<accession>A0A4Y1ZIA4</accession>
<reference evidence="5 6" key="1">
    <citation type="submission" date="2017-11" db="EMBL/GenBank/DDBJ databases">
        <title>Draft Genome Sequence of Sporolactobacillus inulinus NBRC 111894 Isolated from Koso, a Japanese Sugar-Vegetable Fermented Beverage.</title>
        <authorList>
            <person name="Chiou T.Y."/>
            <person name="Oshima K."/>
            <person name="Suda W."/>
            <person name="Hattori M."/>
            <person name="Takahashi T."/>
        </authorList>
    </citation>
    <scope>NUCLEOTIDE SEQUENCE [LARGE SCALE GENOMIC DNA]</scope>
    <source>
        <strain evidence="5 6">NBRC111894</strain>
    </source>
</reference>
<protein>
    <submittedName>
        <fullName evidence="5">Oxidoreductase ion channel</fullName>
    </submittedName>
</protein>
<name>A0A4Y1ZIA4_9BACL</name>
<gene>
    <name evidence="5" type="ORF">NBRC111894_4208</name>
</gene>
<evidence type="ECO:0000313" key="5">
    <source>
        <dbReference type="EMBL" id="GAY78654.1"/>
    </source>
</evidence>
<dbReference type="GO" id="GO:0016491">
    <property type="term" value="F:oxidoreductase activity"/>
    <property type="evidence" value="ECO:0007669"/>
    <property type="project" value="UniProtKB-KW"/>
</dbReference>
<organism evidence="5 6">
    <name type="scientific">Sporolactobacillus inulinus</name>
    <dbReference type="NCBI Taxonomy" id="2078"/>
    <lineage>
        <taxon>Bacteria</taxon>
        <taxon>Bacillati</taxon>
        <taxon>Bacillota</taxon>
        <taxon>Bacilli</taxon>
        <taxon>Bacillales</taxon>
        <taxon>Sporolactobacillaceae</taxon>
        <taxon>Sporolactobacillus</taxon>
    </lineage>
</organism>
<dbReference type="AlphaFoldDB" id="A0A4Y1ZIA4"/>
<dbReference type="Pfam" id="PF00248">
    <property type="entry name" value="Aldo_ket_red"/>
    <property type="match status" value="1"/>
</dbReference>
<dbReference type="Proteomes" id="UP000319716">
    <property type="component" value="Unassembled WGS sequence"/>
</dbReference>
<proteinExistence type="inferred from homology"/>
<dbReference type="EMBL" id="BEXB01000056">
    <property type="protein sequence ID" value="GAY78654.1"/>
    <property type="molecule type" value="Genomic_DNA"/>
</dbReference>
<sequence>MYQPDQLKRNVEKVEKLKPIASRYGVSTAQLVLAWYMKNPLIGPVIPGARTTEQLLANVASVSIALRDEDYQAIDHIFASANL</sequence>
<dbReference type="InterPro" id="IPR023210">
    <property type="entry name" value="NADP_OxRdtase_dom"/>
</dbReference>
<dbReference type="Gene3D" id="3.20.20.100">
    <property type="entry name" value="NADP-dependent oxidoreductase domain"/>
    <property type="match status" value="1"/>
</dbReference>
<keyword evidence="3" id="KW-0560">Oxidoreductase</keyword>
<dbReference type="InterPro" id="IPR036812">
    <property type="entry name" value="NAD(P)_OxRdtase_dom_sf"/>
</dbReference>
<feature type="domain" description="NADP-dependent oxidoreductase" evidence="4">
    <location>
        <begin position="7"/>
        <end position="77"/>
    </location>
</feature>
<keyword evidence="2" id="KW-0521">NADP</keyword>
<dbReference type="SUPFAM" id="SSF51430">
    <property type="entry name" value="NAD(P)-linked oxidoreductase"/>
    <property type="match status" value="1"/>
</dbReference>
<comment type="similarity">
    <text evidence="1">Belongs to the shaker potassium channel beta subunit family.</text>
</comment>
<comment type="caution">
    <text evidence="5">The sequence shown here is derived from an EMBL/GenBank/DDBJ whole genome shotgun (WGS) entry which is preliminary data.</text>
</comment>